<proteinExistence type="inferred from homology"/>
<feature type="binding site" evidence="4">
    <location>
        <position position="110"/>
    </location>
    <ligand>
        <name>Zn(2+)</name>
        <dbReference type="ChEBI" id="CHEBI:29105"/>
    </ligand>
</feature>
<name>A0ABU0DFX7_9HYPH</name>
<feature type="binding site" evidence="4">
    <location>
        <position position="107"/>
    </location>
    <ligand>
        <name>Zn(2+)</name>
        <dbReference type="ChEBI" id="CHEBI:29105"/>
    </ligand>
</feature>
<protein>
    <recommendedName>
        <fullName evidence="4">Peptide methionine sulfoxide reductase MsrB</fullName>
        <ecNumber evidence="4">1.8.4.12</ecNumber>
    </recommendedName>
    <alternativeName>
        <fullName evidence="4">Peptide-methionine (R)-S-oxide reductase</fullName>
    </alternativeName>
</protein>
<dbReference type="Pfam" id="PF01641">
    <property type="entry name" value="SelR"/>
    <property type="match status" value="1"/>
</dbReference>
<organism evidence="6 7">
    <name type="scientific">Ancylobacter vacuolatus</name>
    <dbReference type="NCBI Taxonomy" id="223389"/>
    <lineage>
        <taxon>Bacteria</taxon>
        <taxon>Pseudomonadati</taxon>
        <taxon>Pseudomonadota</taxon>
        <taxon>Alphaproteobacteria</taxon>
        <taxon>Hyphomicrobiales</taxon>
        <taxon>Xanthobacteraceae</taxon>
        <taxon>Ancylobacter</taxon>
    </lineage>
</organism>
<dbReference type="Proteomes" id="UP001238467">
    <property type="component" value="Unassembled WGS sequence"/>
</dbReference>
<sequence length="199" mass="22281">MKLSPARRKLNLIESLWRRDDAPAIRRAKLPEGRQHLPLPSGAIISAENLKDFPMDQISRRPRVVKSDAQWRAQLTPEQYHVTRGHGTECAFSGPHLSQKEPGIYHCVCCEAPLFRSNAKFESGTGWPSFFQPVDAEAVSEYHDHSYGMHRVEVRCATCDAHLGHVFPDGPPPTRQRFCINGVALAFQADAPKGEEESA</sequence>
<accession>A0ABU0DFX7</accession>
<feature type="active site" description="Nucleophile" evidence="4">
    <location>
        <position position="179"/>
    </location>
</feature>
<gene>
    <name evidence="4" type="primary">msrB</name>
    <name evidence="6" type="ORF">J2S76_001655</name>
</gene>
<reference evidence="6 7" key="1">
    <citation type="submission" date="2023-07" db="EMBL/GenBank/DDBJ databases">
        <title>Genomic Encyclopedia of Type Strains, Phase IV (KMG-IV): sequencing the most valuable type-strain genomes for metagenomic binning, comparative biology and taxonomic classification.</title>
        <authorList>
            <person name="Goeker M."/>
        </authorList>
    </citation>
    <scope>NUCLEOTIDE SEQUENCE [LARGE SCALE GENOMIC DNA]</scope>
    <source>
        <strain evidence="6 7">DSM 1277</strain>
    </source>
</reference>
<evidence type="ECO:0000259" key="5">
    <source>
        <dbReference type="PROSITE" id="PS51790"/>
    </source>
</evidence>
<dbReference type="GO" id="GO:0033743">
    <property type="term" value="F:peptide-methionine (R)-S-oxide reductase activity"/>
    <property type="evidence" value="ECO:0007669"/>
    <property type="project" value="UniProtKB-EC"/>
</dbReference>
<dbReference type="SUPFAM" id="SSF51316">
    <property type="entry name" value="Mss4-like"/>
    <property type="match status" value="1"/>
</dbReference>
<evidence type="ECO:0000313" key="7">
    <source>
        <dbReference type="Proteomes" id="UP001238467"/>
    </source>
</evidence>
<keyword evidence="7" id="KW-1185">Reference proteome</keyword>
<comment type="catalytic activity">
    <reaction evidence="3 4">
        <text>L-methionyl-[protein] + [thioredoxin]-disulfide + H2O = L-methionyl-(R)-S-oxide-[protein] + [thioredoxin]-dithiol</text>
        <dbReference type="Rhea" id="RHEA:24164"/>
        <dbReference type="Rhea" id="RHEA-COMP:10698"/>
        <dbReference type="Rhea" id="RHEA-COMP:10700"/>
        <dbReference type="Rhea" id="RHEA-COMP:12313"/>
        <dbReference type="Rhea" id="RHEA-COMP:12314"/>
        <dbReference type="ChEBI" id="CHEBI:15377"/>
        <dbReference type="ChEBI" id="CHEBI:16044"/>
        <dbReference type="ChEBI" id="CHEBI:29950"/>
        <dbReference type="ChEBI" id="CHEBI:45764"/>
        <dbReference type="ChEBI" id="CHEBI:50058"/>
        <dbReference type="EC" id="1.8.4.12"/>
    </reaction>
</comment>
<dbReference type="InterPro" id="IPR028427">
    <property type="entry name" value="Met_Sox_Rdtase_MsrB"/>
</dbReference>
<keyword evidence="2 4" id="KW-0560">Oxidoreductase</keyword>
<feature type="binding site" evidence="4">
    <location>
        <position position="159"/>
    </location>
    <ligand>
        <name>Zn(2+)</name>
        <dbReference type="ChEBI" id="CHEBI:29105"/>
    </ligand>
</feature>
<dbReference type="PANTHER" id="PTHR10173">
    <property type="entry name" value="METHIONINE SULFOXIDE REDUCTASE"/>
    <property type="match status" value="1"/>
</dbReference>
<dbReference type="Gene3D" id="2.170.150.20">
    <property type="entry name" value="Peptide methionine sulfoxide reductase"/>
    <property type="match status" value="1"/>
</dbReference>
<dbReference type="EMBL" id="JAUSUH010000003">
    <property type="protein sequence ID" value="MDQ0347231.1"/>
    <property type="molecule type" value="Genomic_DNA"/>
</dbReference>
<dbReference type="HAMAP" id="MF_01400">
    <property type="entry name" value="MsrB"/>
    <property type="match status" value="1"/>
</dbReference>
<feature type="domain" description="MsrB" evidence="5">
    <location>
        <begin position="68"/>
        <end position="190"/>
    </location>
</feature>
<dbReference type="EC" id="1.8.4.12" evidence="4"/>
<comment type="similarity">
    <text evidence="1 4">Belongs to the MsrB Met sulfoxide reductase family.</text>
</comment>
<feature type="binding site" evidence="4">
    <location>
        <position position="156"/>
    </location>
    <ligand>
        <name>Zn(2+)</name>
        <dbReference type="ChEBI" id="CHEBI:29105"/>
    </ligand>
</feature>
<dbReference type="InterPro" id="IPR002579">
    <property type="entry name" value="Met_Sox_Rdtase_MsrB_dom"/>
</dbReference>
<dbReference type="PROSITE" id="PS51790">
    <property type="entry name" value="MSRB"/>
    <property type="match status" value="1"/>
</dbReference>
<dbReference type="NCBIfam" id="TIGR00357">
    <property type="entry name" value="peptide-methionine (R)-S-oxide reductase MsrB"/>
    <property type="match status" value="1"/>
</dbReference>
<evidence type="ECO:0000256" key="2">
    <source>
        <dbReference type="ARBA" id="ARBA00023002"/>
    </source>
</evidence>
<keyword evidence="4" id="KW-0862">Zinc</keyword>
<evidence type="ECO:0000313" key="6">
    <source>
        <dbReference type="EMBL" id="MDQ0347231.1"/>
    </source>
</evidence>
<keyword evidence="4" id="KW-0479">Metal-binding</keyword>
<evidence type="ECO:0000256" key="3">
    <source>
        <dbReference type="ARBA" id="ARBA00048488"/>
    </source>
</evidence>
<evidence type="ECO:0000256" key="4">
    <source>
        <dbReference type="HAMAP-Rule" id="MF_01400"/>
    </source>
</evidence>
<evidence type="ECO:0000256" key="1">
    <source>
        <dbReference type="ARBA" id="ARBA00007174"/>
    </source>
</evidence>
<comment type="caution">
    <text evidence="6">The sequence shown here is derived from an EMBL/GenBank/DDBJ whole genome shotgun (WGS) entry which is preliminary data.</text>
</comment>
<dbReference type="PANTHER" id="PTHR10173:SF52">
    <property type="entry name" value="METHIONINE-R-SULFOXIDE REDUCTASE B1"/>
    <property type="match status" value="1"/>
</dbReference>
<dbReference type="InterPro" id="IPR011057">
    <property type="entry name" value="Mss4-like_sf"/>
</dbReference>
<comment type="cofactor">
    <cofactor evidence="4">
        <name>Zn(2+)</name>
        <dbReference type="ChEBI" id="CHEBI:29105"/>
    </cofactor>
    <text evidence="4">Binds 1 zinc ion per subunit. The zinc ion is important for the structural integrity of the protein.</text>
</comment>